<comment type="caution">
    <text evidence="1">The sequence shown here is derived from an EMBL/GenBank/DDBJ whole genome shotgun (WGS) entry which is preliminary data.</text>
</comment>
<gene>
    <name evidence="1" type="ORF">DW813_09845</name>
</gene>
<organism evidence="1 2">
    <name type="scientific">Roseburia inulinivorans</name>
    <dbReference type="NCBI Taxonomy" id="360807"/>
    <lineage>
        <taxon>Bacteria</taxon>
        <taxon>Bacillati</taxon>
        <taxon>Bacillota</taxon>
        <taxon>Clostridia</taxon>
        <taxon>Lachnospirales</taxon>
        <taxon>Lachnospiraceae</taxon>
        <taxon>Roseburia</taxon>
    </lineage>
</organism>
<dbReference type="AlphaFoldDB" id="A0A396AHU4"/>
<dbReference type="EMBL" id="QSIQ01000013">
    <property type="protein sequence ID" value="RHD03211.1"/>
    <property type="molecule type" value="Genomic_DNA"/>
</dbReference>
<evidence type="ECO:0000313" key="1">
    <source>
        <dbReference type="EMBL" id="RHD03211.1"/>
    </source>
</evidence>
<sequence length="72" mass="6758">MVDVAGVDVAGAGSGVGVVASGVGFGAGVGVGVGVGAGFEPALISPYGALQMLQMALSLSVAVPPEHFSVCL</sequence>
<proteinExistence type="predicted"/>
<evidence type="ECO:0000313" key="2">
    <source>
        <dbReference type="Proteomes" id="UP000266391"/>
    </source>
</evidence>
<dbReference type="Proteomes" id="UP000266391">
    <property type="component" value="Unassembled WGS sequence"/>
</dbReference>
<reference evidence="1 2" key="1">
    <citation type="submission" date="2018-08" db="EMBL/GenBank/DDBJ databases">
        <title>A genome reference for cultivated species of the human gut microbiota.</title>
        <authorList>
            <person name="Zou Y."/>
            <person name="Xue W."/>
            <person name="Luo G."/>
        </authorList>
    </citation>
    <scope>NUCLEOTIDE SEQUENCE [LARGE SCALE GENOMIC DNA]</scope>
    <source>
        <strain evidence="1 2">AM32-8LB</strain>
    </source>
</reference>
<protein>
    <submittedName>
        <fullName evidence="1">Uncharacterized protein</fullName>
    </submittedName>
</protein>
<accession>A0A396AHU4</accession>
<name>A0A396AHU4_9FIRM</name>